<organism evidence="3 4">
    <name type="scientific">Streptomyces macrolidinus</name>
    <dbReference type="NCBI Taxonomy" id="2952607"/>
    <lineage>
        <taxon>Bacteria</taxon>
        <taxon>Bacillati</taxon>
        <taxon>Actinomycetota</taxon>
        <taxon>Actinomycetes</taxon>
        <taxon>Kitasatosporales</taxon>
        <taxon>Streptomycetaceae</taxon>
        <taxon>Streptomyces</taxon>
    </lineage>
</organism>
<comment type="caution">
    <text evidence="3">The sequence shown here is derived from an EMBL/GenBank/DDBJ whole genome shotgun (WGS) entry which is preliminary data.</text>
</comment>
<reference evidence="3 4" key="1">
    <citation type="submission" date="2022-05" db="EMBL/GenBank/DDBJ databases">
        <title>Streptomyces sp. nov. RY43-2 isolated from soil of a peat swamp forest.</title>
        <authorList>
            <person name="Kanchanasin P."/>
            <person name="Tanasupawat S."/>
            <person name="Phongsopitanun W."/>
        </authorList>
    </citation>
    <scope>NUCLEOTIDE SEQUENCE [LARGE SCALE GENOMIC DNA]</scope>
    <source>
        <strain evidence="3 4">RY43-2</strain>
    </source>
</reference>
<dbReference type="EMBL" id="JAMWMR010000004">
    <property type="protein sequence ID" value="MCN9240460.1"/>
    <property type="molecule type" value="Genomic_DNA"/>
</dbReference>
<keyword evidence="4" id="KW-1185">Reference proteome</keyword>
<dbReference type="Pfam" id="PF09995">
    <property type="entry name" value="MPAB_Lcp_cat"/>
    <property type="match status" value="1"/>
</dbReference>
<dbReference type="PANTHER" id="PTHR36151">
    <property type="entry name" value="BLR2777 PROTEIN"/>
    <property type="match status" value="1"/>
</dbReference>
<evidence type="ECO:0000256" key="1">
    <source>
        <dbReference type="SAM" id="MobiDB-lite"/>
    </source>
</evidence>
<name>A0ABT0Z9L6_9ACTN</name>
<dbReference type="Proteomes" id="UP001523219">
    <property type="component" value="Unassembled WGS sequence"/>
</dbReference>
<protein>
    <submittedName>
        <fullName evidence="3">DUF2236 domain-containing protein</fullName>
    </submittedName>
</protein>
<accession>A0ABT0Z9L6</accession>
<dbReference type="InterPro" id="IPR018713">
    <property type="entry name" value="MPAB/Lcp_cat_dom"/>
</dbReference>
<gene>
    <name evidence="3" type="ORF">NGF19_06570</name>
</gene>
<feature type="domain" description="ER-bound oxygenase mpaB/mpaB'/Rubber oxygenase catalytic" evidence="2">
    <location>
        <begin position="44"/>
        <end position="156"/>
    </location>
</feature>
<dbReference type="RefSeq" id="WP_252422883.1">
    <property type="nucleotide sequence ID" value="NZ_JAMWMR010000004.1"/>
</dbReference>
<evidence type="ECO:0000313" key="4">
    <source>
        <dbReference type="Proteomes" id="UP001523219"/>
    </source>
</evidence>
<evidence type="ECO:0000313" key="3">
    <source>
        <dbReference type="EMBL" id="MCN9240460.1"/>
    </source>
</evidence>
<dbReference type="PANTHER" id="PTHR36151:SF3">
    <property type="entry name" value="ER-BOUND OXYGENASE MPAB_MPAB'_RUBBER OXYGENASE CATALYTIC DOMAIN-CONTAINING PROTEIN"/>
    <property type="match status" value="1"/>
</dbReference>
<evidence type="ECO:0000259" key="2">
    <source>
        <dbReference type="Pfam" id="PF09995"/>
    </source>
</evidence>
<feature type="region of interest" description="Disordered" evidence="1">
    <location>
        <begin position="189"/>
        <end position="213"/>
    </location>
</feature>
<sequence length="213" mass="22774">MGLRSRIADELKATVHGGDLALERYEGPAGDPGLLGITPGDPAWRVHGHLTGMLTGGFAALMLQSLHPLAMAGVDQYSDFRSDPAARFVGTARFVVTTTFGSTSAAHEALAVVRGIHTRVRGTAPDGTPYRADDPELLTWVHTAEVRSFPRACRHIPVCPATPGTPSRRTGRKPTYVQYEGFRPSLPQALRAGGAPRARTGRRRAALRATTGM</sequence>
<proteinExistence type="predicted"/>
<feature type="compositionally biased region" description="Low complexity" evidence="1">
    <location>
        <begin position="189"/>
        <end position="198"/>
    </location>
</feature>